<gene>
    <name evidence="2" type="ORF">CNMCM6805_010375</name>
</gene>
<reference evidence="2" key="2">
    <citation type="submission" date="2020-04" db="EMBL/GenBank/DDBJ databases">
        <authorList>
            <person name="Santos R.A.C."/>
            <person name="Steenwyk J.L."/>
            <person name="Rivero-Menendez O."/>
            <person name="Mead M.E."/>
            <person name="Silva L.P."/>
            <person name="Bastos R.W."/>
            <person name="Alastruey-Izquierdo A."/>
            <person name="Goldman G.H."/>
            <person name="Rokas A."/>
        </authorList>
    </citation>
    <scope>NUCLEOTIDE SEQUENCE</scope>
    <source>
        <strain evidence="2">CNM-CM6805</strain>
    </source>
</reference>
<proteinExistence type="predicted"/>
<name>A0A8H4MFY0_9EURO</name>
<evidence type="ECO:0000313" key="3">
    <source>
        <dbReference type="Proteomes" id="UP000653565"/>
    </source>
</evidence>
<evidence type="ECO:0000313" key="2">
    <source>
        <dbReference type="EMBL" id="KAF4243864.1"/>
    </source>
</evidence>
<feature type="region of interest" description="Disordered" evidence="1">
    <location>
        <begin position="453"/>
        <end position="481"/>
    </location>
</feature>
<dbReference type="AlphaFoldDB" id="A0A8H4MFY0"/>
<sequence>MWRSKGFFPNILGEGEFLPLFSRKAKPKTQSRRMREGSSTHAAILPFVLEQGTIQVLPGNATPSPLMLEFELIWPATKFMDGKNEVAHERAGLFTRLRVAMSDLDDNFPNGVDSAVSASSQLSPSSVSLLRLPSPGHTRPGSKPSKTQEIGLQTLKCKLSPKIVAMALGGDTWQLQPTVNTAKEQPGWNEFSYQIETSLVVRLIRANHPVGRNALSPCDRLPEGKPLLGQNVSACIPLEADEYALILDSNGWDPDLDDHNEDLSNYLLNLLVTLPSAVWALIDADGSKVLCGIMWPRVSVLGVKATRIPELTVLWFMIQLMKTKGSLLPRTNLTADPIVLDTHDILHGWKLLDFTWKQIQGGKKAKTKPHACFDSGQGESHDAVRQHDRSATDVHQHAGGAHHTLREGDVIGVWNSILHIWKSLSDDPQEDAAIKAAKEAKVKRVLQIETDLAEDPESLLEVGEETLGKARKKSTESGTPY</sequence>
<organism evidence="2 3">
    <name type="scientific">Aspergillus fumigatiaffinis</name>
    <dbReference type="NCBI Taxonomy" id="340414"/>
    <lineage>
        <taxon>Eukaryota</taxon>
        <taxon>Fungi</taxon>
        <taxon>Dikarya</taxon>
        <taxon>Ascomycota</taxon>
        <taxon>Pezizomycotina</taxon>
        <taxon>Eurotiomycetes</taxon>
        <taxon>Eurotiomycetidae</taxon>
        <taxon>Eurotiales</taxon>
        <taxon>Aspergillaceae</taxon>
        <taxon>Aspergillus</taxon>
        <taxon>Aspergillus subgen. Fumigati</taxon>
    </lineage>
</organism>
<dbReference type="OrthoDB" id="4510967at2759"/>
<accession>A0A8H4MFY0</accession>
<comment type="caution">
    <text evidence="2">The sequence shown here is derived from an EMBL/GenBank/DDBJ whole genome shotgun (WGS) entry which is preliminary data.</text>
</comment>
<protein>
    <submittedName>
        <fullName evidence="2">Uncharacterized protein</fullName>
    </submittedName>
</protein>
<keyword evidence="3" id="KW-1185">Reference proteome</keyword>
<dbReference type="Proteomes" id="UP000653565">
    <property type="component" value="Unassembled WGS sequence"/>
</dbReference>
<feature type="compositionally biased region" description="Acidic residues" evidence="1">
    <location>
        <begin position="453"/>
        <end position="464"/>
    </location>
</feature>
<reference evidence="2" key="1">
    <citation type="journal article" date="2020" name="bioRxiv">
        <title>Genomic and phenotypic heterogeneity of clinical isolates of the human pathogens Aspergillus fumigatus, Aspergillus lentulus and Aspergillus fumigatiaffinis.</title>
        <authorList>
            <person name="dos Santos R.A.C."/>
            <person name="Steenwyk J.L."/>
            <person name="Rivero-Menendez O."/>
            <person name="Mead M.E."/>
            <person name="Silva L.P."/>
            <person name="Bastos R.W."/>
            <person name="Alastruey-Izquierdo A."/>
            <person name="Goldman G.H."/>
            <person name="Rokas A."/>
        </authorList>
    </citation>
    <scope>NUCLEOTIDE SEQUENCE</scope>
    <source>
        <strain evidence="2">CNM-CM6805</strain>
    </source>
</reference>
<feature type="region of interest" description="Disordered" evidence="1">
    <location>
        <begin position="126"/>
        <end position="148"/>
    </location>
</feature>
<dbReference type="EMBL" id="JAAAPX010000009">
    <property type="protein sequence ID" value="KAF4243864.1"/>
    <property type="molecule type" value="Genomic_DNA"/>
</dbReference>
<evidence type="ECO:0000256" key="1">
    <source>
        <dbReference type="SAM" id="MobiDB-lite"/>
    </source>
</evidence>